<dbReference type="KEGG" id="mflg:ABS361_07005"/>
<gene>
    <name evidence="1" type="ORF">ABS361_07005</name>
</gene>
<accession>A0AAU7XGY9</accession>
<name>A0AAU7XGY9_9HYPH</name>
<sequence length="82" mass="8996">MSEVTDLVMPVLKRVQSDIADIRTSQQGLETKVDRLAERMDVIEGSFTSTMGITAQHKIDIATLQAQVKELTARMPPTGAKP</sequence>
<proteinExistence type="predicted"/>
<dbReference type="AlphaFoldDB" id="A0AAU7XGY9"/>
<reference evidence="1" key="1">
    <citation type="submission" date="2024-06" db="EMBL/GenBank/DDBJ databases">
        <title>Methylostella associata gen. nov., sp. nov., a novel Ancalomicrobiaceae-affiliated facultatively methylotrophic bacteria that feed on methanotrophs of the genus Methylococcus.</title>
        <authorList>
            <person name="Saltykova V."/>
            <person name="Danilova O.V."/>
            <person name="Oshkin I.Y."/>
            <person name="Belova S.E."/>
            <person name="Pimenov N.V."/>
            <person name="Dedysh S.N."/>
        </authorList>
    </citation>
    <scope>NUCLEOTIDE SEQUENCE</scope>
    <source>
        <strain evidence="1">S20</strain>
    </source>
</reference>
<evidence type="ECO:0000313" key="1">
    <source>
        <dbReference type="EMBL" id="XBY45979.1"/>
    </source>
</evidence>
<dbReference type="EMBL" id="CP158568">
    <property type="protein sequence ID" value="XBY45979.1"/>
    <property type="molecule type" value="Genomic_DNA"/>
</dbReference>
<dbReference type="RefSeq" id="WP_407051076.1">
    <property type="nucleotide sequence ID" value="NZ_CP158568.1"/>
</dbReference>
<organism evidence="1">
    <name type="scientific">Methyloraptor flagellatus</name>
    <dbReference type="NCBI Taxonomy" id="3162530"/>
    <lineage>
        <taxon>Bacteria</taxon>
        <taxon>Pseudomonadati</taxon>
        <taxon>Pseudomonadota</taxon>
        <taxon>Alphaproteobacteria</taxon>
        <taxon>Hyphomicrobiales</taxon>
        <taxon>Ancalomicrobiaceae</taxon>
        <taxon>Methyloraptor</taxon>
    </lineage>
</organism>
<protein>
    <submittedName>
        <fullName evidence="1">Uncharacterized protein</fullName>
    </submittedName>
</protein>